<reference evidence="3" key="1">
    <citation type="journal article" date="2024" name="Syst. Appl. Microbiol.">
        <title>First single-strain enrichments of Electrothrix cable bacteria, description of E. aestuarii sp. nov. and E. rattekaaiensis sp. nov., and proposal of a cable bacteria taxonomy following the rules of the SeqCode.</title>
        <authorList>
            <person name="Plum-Jensen L.E."/>
            <person name="Schramm A."/>
            <person name="Marshall I.P.G."/>
        </authorList>
    </citation>
    <scope>NUCLEOTIDE SEQUENCE</scope>
    <source>
        <strain evidence="3">Rat1</strain>
    </source>
</reference>
<dbReference type="SUPFAM" id="SSF51556">
    <property type="entry name" value="Metallo-dependent hydrolases"/>
    <property type="match status" value="1"/>
</dbReference>
<dbReference type="InterPro" id="IPR050287">
    <property type="entry name" value="MTA/SAH_deaminase"/>
</dbReference>
<dbReference type="Gene3D" id="2.30.40.10">
    <property type="entry name" value="Urease, subunit C, domain 1"/>
    <property type="match status" value="1"/>
</dbReference>
<dbReference type="InterPro" id="IPR006680">
    <property type="entry name" value="Amidohydro-rel"/>
</dbReference>
<feature type="domain" description="Amidohydrolase-related" evidence="2">
    <location>
        <begin position="58"/>
        <end position="379"/>
    </location>
</feature>
<dbReference type="GO" id="GO:0016810">
    <property type="term" value="F:hydrolase activity, acting on carbon-nitrogen (but not peptide) bonds"/>
    <property type="evidence" value="ECO:0007669"/>
    <property type="project" value="InterPro"/>
</dbReference>
<name>A0AAU8LQ44_9BACT</name>
<gene>
    <name evidence="3" type="ORF">Q3M24_13885</name>
</gene>
<evidence type="ECO:0000256" key="1">
    <source>
        <dbReference type="ARBA" id="ARBA00022801"/>
    </source>
</evidence>
<sequence length="405" mass="43885">MTDRLIIHRAPWLLPVSHPPIADGGLAVQAGKILGAGRFQEITRSSPGAEVIDHPETVLMPGLINAHTHLELSHLAHLSQEPAPASFPGWIGHMLAERMKVNADKDTILDAARAVLTQQQAQGVVAIADITNTGFTQELIQEFQGQLLCLKEYLGLRAANVSDLLAALNQETVQTCTAHAPYSTHLDLLQALRQKARAAQQVFSIHVAESLAEHDLISQGTGAMRDFLEERGFWDGSFQPTGSNSKGAVSYLHQHGLLDRQTLCVHCIHVTAQEMDLLVKTDAKVCLCPGSNRYLGVGTAPVENYLRKGLLPALGTDSLTSNPELSIWREMRLLAEEHPTVDPANILRMATLGGAEALGLDKQLGSLEAGKEARILAVRTTDSLQGRHQLHAYLVHTPQAAAQLL</sequence>
<dbReference type="PANTHER" id="PTHR43794:SF11">
    <property type="entry name" value="AMIDOHYDROLASE-RELATED DOMAIN-CONTAINING PROTEIN"/>
    <property type="match status" value="1"/>
</dbReference>
<dbReference type="InterPro" id="IPR032466">
    <property type="entry name" value="Metal_Hydrolase"/>
</dbReference>
<dbReference type="Gene3D" id="3.20.20.140">
    <property type="entry name" value="Metal-dependent hydrolases"/>
    <property type="match status" value="1"/>
</dbReference>
<evidence type="ECO:0000259" key="2">
    <source>
        <dbReference type="Pfam" id="PF01979"/>
    </source>
</evidence>
<dbReference type="AlphaFoldDB" id="A0AAU8LQ44"/>
<dbReference type="KEGG" id="eaj:Q3M24_13885"/>
<dbReference type="Pfam" id="PF01979">
    <property type="entry name" value="Amidohydro_1"/>
    <property type="match status" value="1"/>
</dbReference>
<reference evidence="3" key="2">
    <citation type="submission" date="2024-06" db="EMBL/GenBank/DDBJ databases">
        <authorList>
            <person name="Plum-Jensen L.E."/>
            <person name="Schramm A."/>
            <person name="Marshall I.P.G."/>
        </authorList>
    </citation>
    <scope>NUCLEOTIDE SEQUENCE</scope>
    <source>
        <strain evidence="3">Rat1</strain>
    </source>
</reference>
<proteinExistence type="predicted"/>
<protein>
    <submittedName>
        <fullName evidence="3">Amidohydrolase family protein</fullName>
    </submittedName>
</protein>
<dbReference type="SUPFAM" id="SSF51338">
    <property type="entry name" value="Composite domain of metallo-dependent hydrolases"/>
    <property type="match status" value="1"/>
</dbReference>
<accession>A0AAU8LQ44</accession>
<dbReference type="EMBL" id="CP159373">
    <property type="protein sequence ID" value="XCN71401.1"/>
    <property type="molecule type" value="Genomic_DNA"/>
</dbReference>
<organism evidence="3">
    <name type="scientific">Candidatus Electrothrix aestuarii</name>
    <dbReference type="NCBI Taxonomy" id="3062594"/>
    <lineage>
        <taxon>Bacteria</taxon>
        <taxon>Pseudomonadati</taxon>
        <taxon>Thermodesulfobacteriota</taxon>
        <taxon>Desulfobulbia</taxon>
        <taxon>Desulfobulbales</taxon>
        <taxon>Desulfobulbaceae</taxon>
        <taxon>Candidatus Electrothrix</taxon>
    </lineage>
</organism>
<evidence type="ECO:0000313" key="3">
    <source>
        <dbReference type="EMBL" id="XCN71401.1"/>
    </source>
</evidence>
<keyword evidence="1" id="KW-0378">Hydrolase</keyword>
<dbReference type="PANTHER" id="PTHR43794">
    <property type="entry name" value="AMINOHYDROLASE SSNA-RELATED"/>
    <property type="match status" value="1"/>
</dbReference>
<dbReference type="InterPro" id="IPR011059">
    <property type="entry name" value="Metal-dep_hydrolase_composite"/>
</dbReference>